<accession>A0AAV3QRS2</accession>
<name>A0AAV3QRS2_LITER</name>
<proteinExistence type="predicted"/>
<evidence type="ECO:0000313" key="2">
    <source>
        <dbReference type="EMBL" id="GAA0166739.1"/>
    </source>
</evidence>
<protein>
    <recommendedName>
        <fullName evidence="1">DUF4283 domain-containing protein</fullName>
    </recommendedName>
</protein>
<dbReference type="AlphaFoldDB" id="A0AAV3QRS2"/>
<dbReference type="Proteomes" id="UP001454036">
    <property type="component" value="Unassembled WGS sequence"/>
</dbReference>
<keyword evidence="3" id="KW-1185">Reference proteome</keyword>
<feature type="domain" description="DUF4283" evidence="1">
    <location>
        <begin position="103"/>
        <end position="185"/>
    </location>
</feature>
<dbReference type="InterPro" id="IPR025558">
    <property type="entry name" value="DUF4283"/>
</dbReference>
<evidence type="ECO:0000259" key="1">
    <source>
        <dbReference type="Pfam" id="PF14111"/>
    </source>
</evidence>
<dbReference type="PANTHER" id="PTHR33233">
    <property type="entry name" value="ENDONUCLEASE/EXONUCLEASE/PHOSPHATASE"/>
    <property type="match status" value="1"/>
</dbReference>
<organism evidence="2 3">
    <name type="scientific">Lithospermum erythrorhizon</name>
    <name type="common">Purple gromwell</name>
    <name type="synonym">Lithospermum officinale var. erythrorhizon</name>
    <dbReference type="NCBI Taxonomy" id="34254"/>
    <lineage>
        <taxon>Eukaryota</taxon>
        <taxon>Viridiplantae</taxon>
        <taxon>Streptophyta</taxon>
        <taxon>Embryophyta</taxon>
        <taxon>Tracheophyta</taxon>
        <taxon>Spermatophyta</taxon>
        <taxon>Magnoliopsida</taxon>
        <taxon>eudicotyledons</taxon>
        <taxon>Gunneridae</taxon>
        <taxon>Pentapetalae</taxon>
        <taxon>asterids</taxon>
        <taxon>lamiids</taxon>
        <taxon>Boraginales</taxon>
        <taxon>Boraginaceae</taxon>
        <taxon>Boraginoideae</taxon>
        <taxon>Lithospermeae</taxon>
        <taxon>Lithospermum</taxon>
    </lineage>
</organism>
<dbReference type="PANTHER" id="PTHR33233:SF14">
    <property type="entry name" value="ENDONUCLEASE_EXONUCLEASE_PHOSPHATASE"/>
    <property type="match status" value="1"/>
</dbReference>
<gene>
    <name evidence="2" type="ORF">LIER_40247</name>
</gene>
<dbReference type="Pfam" id="PF14111">
    <property type="entry name" value="DUF4283"/>
    <property type="match status" value="1"/>
</dbReference>
<sequence length="228" mass="26052">MSARENALNRNIETESQNRLTQSTLVNNAIPVISIADEGEDCSRKTLQTSGSLVRHITQPKSYAAMVGEKKNSRMKLSFIPLEIVDGKLVVKYQSSDVMIGINRWKSTTFGYVLGINPSFGAIENFARNRWNVFGFEKYFKLSLRVFLFKFESDEGRDAMLDEGMWIFAQYPMIVSSWTPESNLERRGVEKILVWVKIPFLSLQFWNDEMLSKIGSYIGNNFFVDGAT</sequence>
<dbReference type="EMBL" id="BAABME010022851">
    <property type="protein sequence ID" value="GAA0166739.1"/>
    <property type="molecule type" value="Genomic_DNA"/>
</dbReference>
<comment type="caution">
    <text evidence="2">The sequence shown here is derived from an EMBL/GenBank/DDBJ whole genome shotgun (WGS) entry which is preliminary data.</text>
</comment>
<evidence type="ECO:0000313" key="3">
    <source>
        <dbReference type="Proteomes" id="UP001454036"/>
    </source>
</evidence>
<reference evidence="2 3" key="1">
    <citation type="submission" date="2024-01" db="EMBL/GenBank/DDBJ databases">
        <title>The complete chloroplast genome sequence of Lithospermum erythrorhizon: insights into the phylogenetic relationship among Boraginaceae species and the maternal lineages of purple gromwells.</title>
        <authorList>
            <person name="Okada T."/>
            <person name="Watanabe K."/>
        </authorList>
    </citation>
    <scope>NUCLEOTIDE SEQUENCE [LARGE SCALE GENOMIC DNA]</scope>
</reference>